<dbReference type="Proteomes" id="UP000190229">
    <property type="component" value="Unassembled WGS sequence"/>
</dbReference>
<evidence type="ECO:0000313" key="3">
    <source>
        <dbReference type="EMBL" id="OPG15381.1"/>
    </source>
</evidence>
<dbReference type="RefSeq" id="WP_067567494.1">
    <property type="nucleotide sequence ID" value="NZ_LSUQ01000089.1"/>
</dbReference>
<evidence type="ECO:0000313" key="4">
    <source>
        <dbReference type="Proteomes" id="UP000077421"/>
    </source>
</evidence>
<dbReference type="EMBL" id="MWPS01000035">
    <property type="protein sequence ID" value="OPG15381.1"/>
    <property type="molecule type" value="Genomic_DNA"/>
</dbReference>
<dbReference type="Gene3D" id="2.130.10.10">
    <property type="entry name" value="YVTN repeat-like/Quinoprotein amine dehydrogenase"/>
    <property type="match status" value="2"/>
</dbReference>
<name>A0A162RTJ5_9BACL</name>
<sequence length="274" mass="29452">MVFPSFTARVALVALSAVSLLSILSPASMAPSFAHYTEATPQFPIISKMDSASDKEMPYSALGVVAQIAMFHSGYGWAASSLGVFQTSDSGTHWVRTLRGDAAIKSNGQTDFLNKNTAYAILPANNTQSYLYVTHDGGRKWNRNLVPIEAQSVIQISFANSRVGLMMTAPHGAAGPLEPIALYKTKDGGVKWNPTKPLLTKSSVIYDILNATHIFAKVGQTLYESKKVGQSWYVAGNHAPSGTTLIFVSPSDGYAVGTTLWKTVTGGKTWSKIR</sequence>
<evidence type="ECO:0000256" key="1">
    <source>
        <dbReference type="SAM" id="SignalP"/>
    </source>
</evidence>
<evidence type="ECO:0000313" key="2">
    <source>
        <dbReference type="EMBL" id="OAG87760.1"/>
    </source>
</evidence>
<evidence type="ECO:0000313" key="5">
    <source>
        <dbReference type="Proteomes" id="UP000190229"/>
    </source>
</evidence>
<accession>A0A162RTJ5</accession>
<dbReference type="Proteomes" id="UP000077421">
    <property type="component" value="Unassembled WGS sequence"/>
</dbReference>
<reference evidence="2 4" key="1">
    <citation type="submission" date="2016-02" db="EMBL/GenBank/DDBJ databases">
        <title>Draft genome sequence of Acidibacillus ferrooxidans SLC66.</title>
        <authorList>
            <person name="Oliveira G."/>
            <person name="Nancucheo I."/>
            <person name="Dall'Agnol H."/>
            <person name="Johnson B."/>
            <person name="Oliveira R."/>
            <person name="Nunes G.L."/>
            <person name="Tzotzos G."/>
            <person name="Orellana S.C."/>
            <person name="Salim A.C."/>
            <person name="Araujo F.M."/>
        </authorList>
    </citation>
    <scope>NUCLEOTIDE SEQUENCE [LARGE SCALE GENOMIC DNA]</scope>
    <source>
        <strain evidence="2 4">SLC66</strain>
    </source>
</reference>
<dbReference type="OrthoDB" id="47917at2"/>
<evidence type="ECO:0008006" key="6">
    <source>
        <dbReference type="Google" id="ProtNLM"/>
    </source>
</evidence>
<reference evidence="3 5" key="2">
    <citation type="submission" date="2017-02" db="EMBL/GenBank/DDBJ databases">
        <title>Draft genome of Acidibacillus ferrooxidans Huett2.</title>
        <authorList>
            <person name="Schopf S."/>
        </authorList>
    </citation>
    <scope>NUCLEOTIDE SEQUENCE [LARGE SCALE GENOMIC DNA]</scope>
    <source>
        <strain evidence="3 5">Huett2</strain>
    </source>
</reference>
<dbReference type="SUPFAM" id="SSF110296">
    <property type="entry name" value="Oligoxyloglucan reducing end-specific cellobiohydrolase"/>
    <property type="match status" value="1"/>
</dbReference>
<keyword evidence="1" id="KW-0732">Signal</keyword>
<dbReference type="AlphaFoldDB" id="A0A162RTJ5"/>
<dbReference type="EMBL" id="LSUQ01000089">
    <property type="protein sequence ID" value="OAG87760.1"/>
    <property type="molecule type" value="Genomic_DNA"/>
</dbReference>
<dbReference type="InterPro" id="IPR015943">
    <property type="entry name" value="WD40/YVTN_repeat-like_dom_sf"/>
</dbReference>
<keyword evidence="5" id="KW-1185">Reference proteome</keyword>
<proteinExistence type="predicted"/>
<comment type="caution">
    <text evidence="2">The sequence shown here is derived from an EMBL/GenBank/DDBJ whole genome shotgun (WGS) entry which is preliminary data.</text>
</comment>
<protein>
    <recommendedName>
        <fullName evidence="6">Photosynthesis system II assembly factor Ycf48/Hcf136-like domain-containing protein</fullName>
    </recommendedName>
</protein>
<gene>
    <name evidence="2" type="ORF">AYW79_14710</name>
    <name evidence="3" type="ORF">B2M26_12155</name>
</gene>
<feature type="chain" id="PRO_5038292903" description="Photosynthesis system II assembly factor Ycf48/Hcf136-like domain-containing protein" evidence="1">
    <location>
        <begin position="31"/>
        <end position="274"/>
    </location>
</feature>
<organism evidence="2 4">
    <name type="scientific">Ferroacidibacillus organovorans</name>
    <dbReference type="NCBI Taxonomy" id="1765683"/>
    <lineage>
        <taxon>Bacteria</taxon>
        <taxon>Bacillati</taxon>
        <taxon>Bacillota</taxon>
        <taxon>Bacilli</taxon>
        <taxon>Bacillales</taxon>
        <taxon>Alicyclobacillaceae</taxon>
        <taxon>Ferroacidibacillus</taxon>
    </lineage>
</organism>
<dbReference type="STRING" id="1765683.B2M26_12155"/>
<feature type="signal peptide" evidence="1">
    <location>
        <begin position="1"/>
        <end position="30"/>
    </location>
</feature>